<dbReference type="Pfam" id="PF01925">
    <property type="entry name" value="TauE"/>
    <property type="match status" value="2"/>
</dbReference>
<evidence type="ECO:0000256" key="5">
    <source>
        <dbReference type="ARBA" id="ARBA00023136"/>
    </source>
</evidence>
<keyword evidence="5 6" id="KW-0472">Membrane</keyword>
<organism evidence="7 8">
    <name type="scientific">Bifidobacterium kimbladii</name>
    <dbReference type="NCBI Taxonomy" id="1293826"/>
    <lineage>
        <taxon>Bacteria</taxon>
        <taxon>Bacillati</taxon>
        <taxon>Actinomycetota</taxon>
        <taxon>Actinomycetes</taxon>
        <taxon>Bifidobacteriales</taxon>
        <taxon>Bifidobacteriaceae</taxon>
        <taxon>Bifidobacterium</taxon>
    </lineage>
</organism>
<dbReference type="InterPro" id="IPR051598">
    <property type="entry name" value="TSUP/Inactive_protease-like"/>
</dbReference>
<comment type="similarity">
    <text evidence="2 6">Belongs to the 4-toluene sulfonate uptake permease (TSUP) (TC 2.A.102) family.</text>
</comment>
<feature type="transmembrane region" description="Helical" evidence="6">
    <location>
        <begin position="53"/>
        <end position="82"/>
    </location>
</feature>
<keyword evidence="3 6" id="KW-0812">Transmembrane</keyword>
<sequence>MVDTRAGICQDSRTLEDLAAYADIPPSRWKRRPRLEPMQKEQRGAGRMDRRTMAILVLVGVISGFLSGMFGIGGGSIIVPALVWTGLQQRQASATSLASMIPMSLAGVASYALGGHVDWLAALLLAVGTVIGAQIGTWLLDRLPEVILRWLYVGFLMAVIAQQLLSTPSRESSIQLSPAVALIILLVGILIGTLSGLLGVGGGAIAVPALALLGASDLIARGTSLLAILPSSLSGTFTNLRHHLVHAGQGLLLGIVAALTTPVGTWAASGVSARVGANLFAAYLCLIVLRCIWAALQITPAFQRYRANHSHR</sequence>
<keyword evidence="6" id="KW-1003">Cell membrane</keyword>
<feature type="transmembrane region" description="Helical" evidence="6">
    <location>
        <begin position="120"/>
        <end position="140"/>
    </location>
</feature>
<feature type="transmembrane region" description="Helical" evidence="6">
    <location>
        <begin position="177"/>
        <end position="199"/>
    </location>
</feature>
<name>A0ABU3KGV2_9BIFI</name>
<evidence type="ECO:0000313" key="7">
    <source>
        <dbReference type="EMBL" id="MDT7509990.1"/>
    </source>
</evidence>
<evidence type="ECO:0000256" key="1">
    <source>
        <dbReference type="ARBA" id="ARBA00004141"/>
    </source>
</evidence>
<comment type="caution">
    <text evidence="7">The sequence shown here is derived from an EMBL/GenBank/DDBJ whole genome shotgun (WGS) entry which is preliminary data.</text>
</comment>
<accession>A0ABU3KGV2</accession>
<evidence type="ECO:0000256" key="6">
    <source>
        <dbReference type="RuleBase" id="RU363041"/>
    </source>
</evidence>
<proteinExistence type="inferred from homology"/>
<keyword evidence="4 6" id="KW-1133">Transmembrane helix</keyword>
<feature type="transmembrane region" description="Helical" evidence="6">
    <location>
        <begin position="146"/>
        <end position="165"/>
    </location>
</feature>
<reference evidence="8" key="1">
    <citation type="submission" date="2023-07" db="EMBL/GenBank/DDBJ databases">
        <title>Bifidobacterium spp. in honeybee.</title>
        <authorList>
            <person name="Olofsson T."/>
        </authorList>
    </citation>
    <scope>NUCLEOTIDE SEQUENCE [LARGE SCALE GENOMIC DNA]</scope>
    <source>
        <strain evidence="8">H1HS16N</strain>
    </source>
</reference>
<evidence type="ECO:0000256" key="2">
    <source>
        <dbReference type="ARBA" id="ARBA00009142"/>
    </source>
</evidence>
<feature type="transmembrane region" description="Helical" evidence="6">
    <location>
        <begin position="205"/>
        <end position="229"/>
    </location>
</feature>
<dbReference type="PANTHER" id="PTHR43701">
    <property type="entry name" value="MEMBRANE TRANSPORTER PROTEIN MJ0441-RELATED"/>
    <property type="match status" value="1"/>
</dbReference>
<feature type="transmembrane region" description="Helical" evidence="6">
    <location>
        <begin position="250"/>
        <end position="268"/>
    </location>
</feature>
<evidence type="ECO:0000256" key="3">
    <source>
        <dbReference type="ARBA" id="ARBA00022692"/>
    </source>
</evidence>
<evidence type="ECO:0000313" key="8">
    <source>
        <dbReference type="Proteomes" id="UP001529481"/>
    </source>
</evidence>
<protein>
    <recommendedName>
        <fullName evidence="6">Probable membrane transporter protein</fullName>
    </recommendedName>
</protein>
<dbReference type="Proteomes" id="UP001529481">
    <property type="component" value="Unassembled WGS sequence"/>
</dbReference>
<keyword evidence="8" id="KW-1185">Reference proteome</keyword>
<dbReference type="InterPro" id="IPR002781">
    <property type="entry name" value="TM_pro_TauE-like"/>
</dbReference>
<comment type="subcellular location">
    <subcellularLocation>
        <location evidence="6">Cell membrane</location>
        <topology evidence="6">Multi-pass membrane protein</topology>
    </subcellularLocation>
    <subcellularLocation>
        <location evidence="1">Membrane</location>
        <topology evidence="1">Multi-pass membrane protein</topology>
    </subcellularLocation>
</comment>
<dbReference type="EMBL" id="JASTZZ010000006">
    <property type="protein sequence ID" value="MDT7509990.1"/>
    <property type="molecule type" value="Genomic_DNA"/>
</dbReference>
<dbReference type="RefSeq" id="WP_313839755.1">
    <property type="nucleotide sequence ID" value="NZ_JASTZZ010000006.1"/>
</dbReference>
<gene>
    <name evidence="7" type="ORF">QRX41_07615</name>
</gene>
<feature type="transmembrane region" description="Helical" evidence="6">
    <location>
        <begin position="280"/>
        <end position="302"/>
    </location>
</feature>
<evidence type="ECO:0000256" key="4">
    <source>
        <dbReference type="ARBA" id="ARBA00022989"/>
    </source>
</evidence>
<dbReference type="PANTHER" id="PTHR43701:SF2">
    <property type="entry name" value="MEMBRANE TRANSPORTER PROTEIN YJNA-RELATED"/>
    <property type="match status" value="1"/>
</dbReference>